<reference evidence="2" key="1">
    <citation type="journal article" date="2021" name="Proc. Natl. Acad. Sci. U.S.A.">
        <title>A Catalog of Tens of Thousands of Viruses from Human Metagenomes Reveals Hidden Associations with Chronic Diseases.</title>
        <authorList>
            <person name="Tisza M.J."/>
            <person name="Buck C.B."/>
        </authorList>
    </citation>
    <scope>NUCLEOTIDE SEQUENCE</scope>
    <source>
        <strain evidence="2">Ctk6V34</strain>
    </source>
</reference>
<protein>
    <submittedName>
        <fullName evidence="2">Holin protein</fullName>
    </submittedName>
</protein>
<keyword evidence="1" id="KW-1133">Transmembrane helix</keyword>
<keyword evidence="1" id="KW-0472">Membrane</keyword>
<feature type="transmembrane region" description="Helical" evidence="1">
    <location>
        <begin position="6"/>
        <end position="26"/>
    </location>
</feature>
<keyword evidence="1" id="KW-0812">Transmembrane</keyword>
<evidence type="ECO:0000256" key="1">
    <source>
        <dbReference type="SAM" id="Phobius"/>
    </source>
</evidence>
<proteinExistence type="predicted"/>
<dbReference type="EMBL" id="BK016190">
    <property type="protein sequence ID" value="DAG01283.1"/>
    <property type="molecule type" value="Genomic_DNA"/>
</dbReference>
<evidence type="ECO:0000313" key="2">
    <source>
        <dbReference type="EMBL" id="DAG01283.1"/>
    </source>
</evidence>
<name>A0A8S5V3V1_9CAUD</name>
<accession>A0A8S5V3V1</accession>
<organism evidence="2">
    <name type="scientific">Myoviridae sp. ctk6V34</name>
    <dbReference type="NCBI Taxonomy" id="2825164"/>
    <lineage>
        <taxon>Viruses</taxon>
        <taxon>Duplodnaviria</taxon>
        <taxon>Heunggongvirae</taxon>
        <taxon>Uroviricota</taxon>
        <taxon>Caudoviricetes</taxon>
    </lineage>
</organism>
<sequence>MSENTIALIVAIFGSSWFGAILKDWVNDRRKKKRPCDRMILAMGRRELLADAKRYAQNGGIPEDEYEVFKGEFDAYIAMHGNSKVKKWCEEALKLPIIYEN</sequence>